<keyword evidence="6" id="KW-1185">Reference proteome</keyword>
<dbReference type="GO" id="GO:0050832">
    <property type="term" value="P:defense response to fungus"/>
    <property type="evidence" value="ECO:0007669"/>
    <property type="project" value="InterPro"/>
</dbReference>
<dbReference type="AlphaFoldDB" id="A0AAQ3JXP5"/>
<evidence type="ECO:0000259" key="4">
    <source>
        <dbReference type="PROSITE" id="PS51138"/>
    </source>
</evidence>
<proteinExistence type="predicted"/>
<feature type="region of interest" description="Disordered" evidence="3">
    <location>
        <begin position="216"/>
        <end position="238"/>
    </location>
</feature>
<evidence type="ECO:0000313" key="5">
    <source>
        <dbReference type="EMBL" id="WOK98118.1"/>
    </source>
</evidence>
<evidence type="ECO:0000256" key="2">
    <source>
        <dbReference type="ARBA" id="ARBA00023242"/>
    </source>
</evidence>
<dbReference type="SMART" id="SM01191">
    <property type="entry name" value="ENT"/>
    <property type="match status" value="1"/>
</dbReference>
<evidence type="ECO:0000256" key="3">
    <source>
        <dbReference type="SAM" id="MobiDB-lite"/>
    </source>
</evidence>
<organism evidence="5 6">
    <name type="scientific">Canna indica</name>
    <name type="common">Indian-shot</name>
    <dbReference type="NCBI Taxonomy" id="4628"/>
    <lineage>
        <taxon>Eukaryota</taxon>
        <taxon>Viridiplantae</taxon>
        <taxon>Streptophyta</taxon>
        <taxon>Embryophyta</taxon>
        <taxon>Tracheophyta</taxon>
        <taxon>Spermatophyta</taxon>
        <taxon>Magnoliopsida</taxon>
        <taxon>Liliopsida</taxon>
        <taxon>Zingiberales</taxon>
        <taxon>Cannaceae</taxon>
        <taxon>Canna</taxon>
    </lineage>
</organism>
<evidence type="ECO:0000256" key="1">
    <source>
        <dbReference type="ARBA" id="ARBA00004123"/>
    </source>
</evidence>
<gene>
    <name evidence="5" type="ORF">Cni_G06828</name>
</gene>
<sequence>MSFLGSFHPAVGFDDAADSDCDGTSDDLPPSHQNRGVTGGNVTGNGKLTVNRIHCAKMKTDMEIQIHQLQIEAYSSILRAFKADSDVITWEQENLITELRNELRVSLEEHREILRRVNADSVLQKMRFVNEDLQSQGLKSGLKLMYGPEPTSTFNKRKRMSQPSPFLSVDPSSPEYESQPVATPAQPCSESAKRAAITGSNLKKLKSVSYLEAEHDSSMKSTQIPPAGSTGKGHVPNKKSYGTRPLFKAVKQAPCDSLIGQKFKIRWPEDNKFYEALITDYNQVKDEHLIVYDKDTKNETFEWVNFKLISPKDIRWEVEDPGIIHRSAEGAPACRITKSTSHDDAVPHMKWRKGPIKKQPKKDFTPSRNDILNKRIHTIEILHTSSLVNEEHEQSLIDAINMLADVTSDGESDD</sequence>
<keyword evidence="2" id="KW-0539">Nucleus</keyword>
<dbReference type="InterPro" id="IPR005491">
    <property type="entry name" value="ENT_dom"/>
</dbReference>
<dbReference type="SUPFAM" id="SSF158639">
    <property type="entry name" value="ENT-like"/>
    <property type="match status" value="1"/>
</dbReference>
<dbReference type="EMBL" id="CP136891">
    <property type="protein sequence ID" value="WOK98118.1"/>
    <property type="molecule type" value="Genomic_DNA"/>
</dbReference>
<dbReference type="PROSITE" id="PS51138">
    <property type="entry name" value="ENT"/>
    <property type="match status" value="1"/>
</dbReference>
<dbReference type="InterPro" id="IPR036142">
    <property type="entry name" value="ENT_dom-like_sf"/>
</dbReference>
<dbReference type="InterPro" id="IPR033485">
    <property type="entry name" value="EMSY-LIKE_plant"/>
</dbReference>
<accession>A0AAQ3JXP5</accession>
<dbReference type="PANTHER" id="PTHR33432:SF27">
    <property type="entry name" value="PROTEIN EMSY-LIKE 3"/>
    <property type="match status" value="1"/>
</dbReference>
<dbReference type="Gene3D" id="1.10.1240.40">
    <property type="entry name" value="ENT domain"/>
    <property type="match status" value="1"/>
</dbReference>
<dbReference type="PANTHER" id="PTHR33432">
    <property type="entry name" value="PROTEIN EMSY-LIKE 4"/>
    <property type="match status" value="1"/>
</dbReference>
<feature type="region of interest" description="Disordered" evidence="3">
    <location>
        <begin position="18"/>
        <end position="43"/>
    </location>
</feature>
<reference evidence="5 6" key="1">
    <citation type="submission" date="2023-10" db="EMBL/GenBank/DDBJ databases">
        <title>Chromosome-scale genome assembly provides insights into flower coloration mechanisms of Canna indica.</title>
        <authorList>
            <person name="Li C."/>
        </authorList>
    </citation>
    <scope>NUCLEOTIDE SEQUENCE [LARGE SCALE GENOMIC DNA]</scope>
    <source>
        <tissue evidence="5">Flower</tissue>
    </source>
</reference>
<feature type="region of interest" description="Disordered" evidence="3">
    <location>
        <begin position="151"/>
        <end position="188"/>
    </location>
</feature>
<dbReference type="GO" id="GO:0005634">
    <property type="term" value="C:nucleus"/>
    <property type="evidence" value="ECO:0007669"/>
    <property type="project" value="UniProtKB-SubCell"/>
</dbReference>
<evidence type="ECO:0000313" key="6">
    <source>
        <dbReference type="Proteomes" id="UP001327560"/>
    </source>
</evidence>
<dbReference type="Proteomes" id="UP001327560">
    <property type="component" value="Chromosome 2"/>
</dbReference>
<comment type="subcellular location">
    <subcellularLocation>
        <location evidence="1">Nucleus</location>
    </subcellularLocation>
</comment>
<dbReference type="CDD" id="cd20404">
    <property type="entry name" value="Tudor_Agenet_AtEML-like"/>
    <property type="match status" value="1"/>
</dbReference>
<dbReference type="Pfam" id="PF03735">
    <property type="entry name" value="ENT"/>
    <property type="match status" value="1"/>
</dbReference>
<feature type="domain" description="ENT" evidence="4">
    <location>
        <begin position="62"/>
        <end position="149"/>
    </location>
</feature>
<dbReference type="SUPFAM" id="SSF63748">
    <property type="entry name" value="Tudor/PWWP/MBT"/>
    <property type="match status" value="1"/>
</dbReference>
<name>A0AAQ3JXP5_9LILI</name>
<protein>
    <submittedName>
        <fullName evidence="5">Protein EMSY-LIKE 3 isoform X2</fullName>
    </submittedName>
</protein>